<proteinExistence type="predicted"/>
<evidence type="ECO:0000256" key="6">
    <source>
        <dbReference type="SAM" id="MobiDB-lite"/>
    </source>
</evidence>
<evidence type="ECO:0000256" key="5">
    <source>
        <dbReference type="ARBA" id="ARBA00023136"/>
    </source>
</evidence>
<comment type="caution">
    <text evidence="9">The sequence shown here is derived from an EMBL/GenBank/DDBJ whole genome shotgun (WGS) entry which is preliminary data.</text>
</comment>
<evidence type="ECO:0000256" key="3">
    <source>
        <dbReference type="ARBA" id="ARBA00022692"/>
    </source>
</evidence>
<dbReference type="RefSeq" id="WP_203695438.1">
    <property type="nucleotide sequence ID" value="NZ_BAAALC010000058.1"/>
</dbReference>
<protein>
    <recommendedName>
        <fullName evidence="8">Cardiolipin synthase N-terminal domain-containing protein</fullName>
    </recommendedName>
</protein>
<accession>A0A8J3L5L9</accession>
<gene>
    <name evidence="9" type="ORF">Cco03nite_56760</name>
</gene>
<feature type="region of interest" description="Disordered" evidence="6">
    <location>
        <begin position="120"/>
        <end position="206"/>
    </location>
</feature>
<keyword evidence="3 7" id="KW-0812">Transmembrane</keyword>
<feature type="compositionally biased region" description="Basic and acidic residues" evidence="6">
    <location>
        <begin position="120"/>
        <end position="130"/>
    </location>
</feature>
<evidence type="ECO:0000256" key="4">
    <source>
        <dbReference type="ARBA" id="ARBA00022989"/>
    </source>
</evidence>
<dbReference type="EMBL" id="BONI01000056">
    <property type="protein sequence ID" value="GIG08976.1"/>
    <property type="molecule type" value="Genomic_DNA"/>
</dbReference>
<dbReference type="GO" id="GO:0005886">
    <property type="term" value="C:plasma membrane"/>
    <property type="evidence" value="ECO:0007669"/>
    <property type="project" value="UniProtKB-SubCell"/>
</dbReference>
<feature type="transmembrane region" description="Helical" evidence="7">
    <location>
        <begin position="40"/>
        <end position="59"/>
    </location>
</feature>
<evidence type="ECO:0000259" key="8">
    <source>
        <dbReference type="Pfam" id="PF13396"/>
    </source>
</evidence>
<evidence type="ECO:0000313" key="10">
    <source>
        <dbReference type="Proteomes" id="UP000630887"/>
    </source>
</evidence>
<feature type="domain" description="Cardiolipin synthase N-terminal" evidence="8">
    <location>
        <begin position="19"/>
        <end position="61"/>
    </location>
</feature>
<feature type="compositionally biased region" description="Polar residues" evidence="6">
    <location>
        <begin position="140"/>
        <end position="161"/>
    </location>
</feature>
<evidence type="ECO:0000256" key="2">
    <source>
        <dbReference type="ARBA" id="ARBA00022475"/>
    </source>
</evidence>
<feature type="compositionally biased region" description="Low complexity" evidence="6">
    <location>
        <begin position="172"/>
        <end position="185"/>
    </location>
</feature>
<organism evidence="9 10">
    <name type="scientific">Catellatospora coxensis</name>
    <dbReference type="NCBI Taxonomy" id="310354"/>
    <lineage>
        <taxon>Bacteria</taxon>
        <taxon>Bacillati</taxon>
        <taxon>Actinomycetota</taxon>
        <taxon>Actinomycetes</taxon>
        <taxon>Micromonosporales</taxon>
        <taxon>Micromonosporaceae</taxon>
        <taxon>Catellatospora</taxon>
    </lineage>
</organism>
<dbReference type="Proteomes" id="UP000630887">
    <property type="component" value="Unassembled WGS sequence"/>
</dbReference>
<dbReference type="Pfam" id="PF13396">
    <property type="entry name" value="PLDc_N"/>
    <property type="match status" value="1"/>
</dbReference>
<keyword evidence="2" id="KW-1003">Cell membrane</keyword>
<keyword evidence="5 7" id="KW-0472">Membrane</keyword>
<comment type="subcellular location">
    <subcellularLocation>
        <location evidence="1">Cell membrane</location>
        <topology evidence="1">Multi-pass membrane protein</topology>
    </subcellularLocation>
</comment>
<name>A0A8J3L5L9_9ACTN</name>
<evidence type="ECO:0000256" key="7">
    <source>
        <dbReference type="SAM" id="Phobius"/>
    </source>
</evidence>
<keyword evidence="10" id="KW-1185">Reference proteome</keyword>
<reference evidence="9 10" key="1">
    <citation type="submission" date="2021-01" db="EMBL/GenBank/DDBJ databases">
        <title>Whole genome shotgun sequence of Catellatospora coxensis NBRC 107359.</title>
        <authorList>
            <person name="Komaki H."/>
            <person name="Tamura T."/>
        </authorList>
    </citation>
    <scope>NUCLEOTIDE SEQUENCE [LARGE SCALE GENOMIC DNA]</scope>
    <source>
        <strain evidence="9 10">NBRC 107359</strain>
    </source>
</reference>
<dbReference type="AlphaFoldDB" id="A0A8J3L5L9"/>
<evidence type="ECO:0000256" key="1">
    <source>
        <dbReference type="ARBA" id="ARBA00004651"/>
    </source>
</evidence>
<evidence type="ECO:0000313" key="9">
    <source>
        <dbReference type="EMBL" id="GIG08976.1"/>
    </source>
</evidence>
<feature type="transmembrane region" description="Helical" evidence="7">
    <location>
        <begin position="6"/>
        <end position="28"/>
    </location>
</feature>
<sequence length="206" mass="21925">MDFWDVFWLLLIFIPLLLIWAFAIVDIFRRDDLSGWLKALWIVVVILLPFLGTLIYLIFRQPGATAQERRAMDQASREFVEKYSPSDSAQQLKLLSDLHDRGKLTDAEFAEEKSRVLDAARAHDAARAKDAAPGVPAGQGTPSTGSTASWTRSPDDQSTSWGSGAAPGAGGPAAPAAGAGDSAGPAEPPPATGGSEPPRRPRGFGA</sequence>
<keyword evidence="4 7" id="KW-1133">Transmembrane helix</keyword>
<dbReference type="InterPro" id="IPR027379">
    <property type="entry name" value="CLS_N"/>
</dbReference>